<evidence type="ECO:0000313" key="2">
    <source>
        <dbReference type="Proteomes" id="UP000664991"/>
    </source>
</evidence>
<name>A0A835ZUE2_SHEEP</name>
<organism evidence="1 2">
    <name type="scientific">Ovis aries</name>
    <name type="common">Sheep</name>
    <dbReference type="NCBI Taxonomy" id="9940"/>
    <lineage>
        <taxon>Eukaryota</taxon>
        <taxon>Metazoa</taxon>
        <taxon>Chordata</taxon>
        <taxon>Craniata</taxon>
        <taxon>Vertebrata</taxon>
        <taxon>Euteleostomi</taxon>
        <taxon>Mammalia</taxon>
        <taxon>Eutheria</taxon>
        <taxon>Laurasiatheria</taxon>
        <taxon>Artiodactyla</taxon>
        <taxon>Ruminantia</taxon>
        <taxon>Pecora</taxon>
        <taxon>Bovidae</taxon>
        <taxon>Caprinae</taxon>
        <taxon>Ovis</taxon>
    </lineage>
</organism>
<gene>
    <name evidence="1" type="ORF">JEQ12_011178</name>
</gene>
<sequence length="125" mass="13040">GSLFSQAPITPELPARAAILTSRPWSPAARYLQSTPCRHVCANSAAVERPDRPCPAAPGAACPDTFQAAAGAARDHGYRHWAHLLLPVFPPAFGLGPDTPGQLQEAGVMGAVLSLTPRPDRPGLS</sequence>
<feature type="non-terminal residue" evidence="1">
    <location>
        <position position="1"/>
    </location>
</feature>
<protein>
    <submittedName>
        <fullName evidence="1">Uncharacterized protein</fullName>
    </submittedName>
</protein>
<dbReference type="EMBL" id="JAEMGP010000021">
    <property type="protein sequence ID" value="KAG5196492.1"/>
    <property type="molecule type" value="Genomic_DNA"/>
</dbReference>
<proteinExistence type="predicted"/>
<dbReference type="Proteomes" id="UP000664991">
    <property type="component" value="Chromosome 21"/>
</dbReference>
<evidence type="ECO:0000313" key="1">
    <source>
        <dbReference type="EMBL" id="KAG5196492.1"/>
    </source>
</evidence>
<comment type="caution">
    <text evidence="1">The sequence shown here is derived from an EMBL/GenBank/DDBJ whole genome shotgun (WGS) entry which is preliminary data.</text>
</comment>
<accession>A0A835ZUE2</accession>
<dbReference type="AlphaFoldDB" id="A0A835ZUE2"/>
<reference evidence="1 2" key="1">
    <citation type="submission" date="2020-12" db="EMBL/GenBank/DDBJ databases">
        <title>De novo assembly of Tibetan sheep genome.</title>
        <authorList>
            <person name="Li X."/>
        </authorList>
    </citation>
    <scope>NUCLEOTIDE SEQUENCE [LARGE SCALE GENOMIC DNA]</scope>
    <source>
        <tissue evidence="1">Heart</tissue>
    </source>
</reference>